<proteinExistence type="predicted"/>
<keyword evidence="4" id="KW-1185">Reference proteome</keyword>
<sequence>MPKSPSPSVRTAMMLAGRMPVIAEDDSLPAVTHPSQAALPPPPPSRSTKPKLYGRSQKIAHPFHPYPYPTVPPPAYSRSSSRESSRSTVSTRSLLSGGVSAGSSIAGGSGPNSGASTPRSAYKGRSQLLPITTPMGPIENRDEKFLKAKELRRRRWYMVVLFIIIIGLVVGLAAGLTISSRKQTLSTTTTTNTTVPNIFPAGSFAFNTALADVATNCTSNPATWRCFPYETYNQSLTSSSVNGSLATYYWTITPKNSYTYQISSSANPFSPQFANLSMALFDGNSYNERLVFNFTLAKSVVPSEPIAAGNRAATCVYADTAFSATLWTRKDSSVGAGSASADGNVTAVSDGSKWANWPGQIEITQIKSGGGPECKDSDGNVVSVAAGEGKCECRYANFGLGA</sequence>
<feature type="transmembrane region" description="Helical" evidence="2">
    <location>
        <begin position="156"/>
        <end position="178"/>
    </location>
</feature>
<dbReference type="Proteomes" id="UP001281614">
    <property type="component" value="Unassembled WGS sequence"/>
</dbReference>
<comment type="caution">
    <text evidence="3">The sequence shown here is derived from an EMBL/GenBank/DDBJ whole genome shotgun (WGS) entry which is preliminary data.</text>
</comment>
<dbReference type="AlphaFoldDB" id="A0AAD9Y9F8"/>
<evidence type="ECO:0000256" key="1">
    <source>
        <dbReference type="SAM" id="MobiDB-lite"/>
    </source>
</evidence>
<evidence type="ECO:0000313" key="3">
    <source>
        <dbReference type="EMBL" id="KAK2747474.1"/>
    </source>
</evidence>
<reference evidence="3" key="1">
    <citation type="submission" date="2023-02" db="EMBL/GenBank/DDBJ databases">
        <title>Colletotrichum kahawae CIFC_Que2 genome sequencing and assembly.</title>
        <authorList>
            <person name="Baroncelli R."/>
        </authorList>
    </citation>
    <scope>NUCLEOTIDE SEQUENCE</scope>
    <source>
        <strain evidence="3">CIFC_Que2</strain>
    </source>
</reference>
<dbReference type="EMBL" id="VYYT01000289">
    <property type="protein sequence ID" value="KAK2747474.1"/>
    <property type="molecule type" value="Genomic_DNA"/>
</dbReference>
<feature type="region of interest" description="Disordered" evidence="1">
    <location>
        <begin position="25"/>
        <end position="134"/>
    </location>
</feature>
<feature type="compositionally biased region" description="Pro residues" evidence="1">
    <location>
        <begin position="64"/>
        <end position="75"/>
    </location>
</feature>
<feature type="compositionally biased region" description="Low complexity" evidence="1">
    <location>
        <begin position="86"/>
        <end position="104"/>
    </location>
</feature>
<evidence type="ECO:0000256" key="2">
    <source>
        <dbReference type="SAM" id="Phobius"/>
    </source>
</evidence>
<evidence type="ECO:0000313" key="4">
    <source>
        <dbReference type="Proteomes" id="UP001281614"/>
    </source>
</evidence>
<organism evidence="3 4">
    <name type="scientific">Colletotrichum kahawae</name>
    <name type="common">Coffee berry disease fungus</name>
    <dbReference type="NCBI Taxonomy" id="34407"/>
    <lineage>
        <taxon>Eukaryota</taxon>
        <taxon>Fungi</taxon>
        <taxon>Dikarya</taxon>
        <taxon>Ascomycota</taxon>
        <taxon>Pezizomycotina</taxon>
        <taxon>Sordariomycetes</taxon>
        <taxon>Hypocreomycetidae</taxon>
        <taxon>Glomerellales</taxon>
        <taxon>Glomerellaceae</taxon>
        <taxon>Colletotrichum</taxon>
        <taxon>Colletotrichum gloeosporioides species complex</taxon>
    </lineage>
</organism>
<name>A0AAD9Y9F8_COLKA</name>
<keyword evidence="2" id="KW-0812">Transmembrane</keyword>
<keyword evidence="2" id="KW-0472">Membrane</keyword>
<accession>A0AAD9Y9F8</accession>
<gene>
    <name evidence="3" type="ORF">CKAH01_06651</name>
</gene>
<protein>
    <submittedName>
        <fullName evidence="3">Tat pathway signal sequence</fullName>
    </submittedName>
</protein>
<keyword evidence="2" id="KW-1133">Transmembrane helix</keyword>